<keyword evidence="4" id="KW-0808">Transferase</keyword>
<dbReference type="CDD" id="cd00082">
    <property type="entry name" value="HisKA"/>
    <property type="match status" value="1"/>
</dbReference>
<comment type="catalytic activity">
    <reaction evidence="1">
        <text>ATP + protein L-histidine = ADP + protein N-phospho-L-histidine.</text>
        <dbReference type="EC" id="2.7.13.3"/>
    </reaction>
</comment>
<evidence type="ECO:0000259" key="10">
    <source>
        <dbReference type="PROSITE" id="PS50112"/>
    </source>
</evidence>
<evidence type="ECO:0000256" key="6">
    <source>
        <dbReference type="PROSITE-ProRule" id="PRU00169"/>
    </source>
</evidence>
<feature type="transmembrane region" description="Helical" evidence="7">
    <location>
        <begin position="225"/>
        <end position="242"/>
    </location>
</feature>
<dbReference type="InterPro" id="IPR029016">
    <property type="entry name" value="GAF-like_dom_sf"/>
</dbReference>
<dbReference type="Pfam" id="PF00512">
    <property type="entry name" value="HisKA"/>
    <property type="match status" value="1"/>
</dbReference>
<dbReference type="Gene3D" id="3.30.450.20">
    <property type="entry name" value="PAS domain"/>
    <property type="match status" value="2"/>
</dbReference>
<dbReference type="FunFam" id="3.30.450.20:FF:000099">
    <property type="entry name" value="Sensory box sensor histidine kinase"/>
    <property type="match status" value="1"/>
</dbReference>
<evidence type="ECO:0000313" key="12">
    <source>
        <dbReference type="EMBL" id="MCO6045058.1"/>
    </source>
</evidence>
<dbReference type="Gene3D" id="3.30.450.40">
    <property type="match status" value="1"/>
</dbReference>
<dbReference type="InterPro" id="IPR035965">
    <property type="entry name" value="PAS-like_dom_sf"/>
</dbReference>
<dbReference type="SUPFAM" id="SSF55785">
    <property type="entry name" value="PYP-like sensor domain (PAS domain)"/>
    <property type="match status" value="2"/>
</dbReference>
<dbReference type="SMART" id="SM00086">
    <property type="entry name" value="PAC"/>
    <property type="match status" value="2"/>
</dbReference>
<dbReference type="SUPFAM" id="SSF55781">
    <property type="entry name" value="GAF domain-like"/>
    <property type="match status" value="1"/>
</dbReference>
<dbReference type="EC" id="2.7.13.3" evidence="2"/>
<keyword evidence="3 6" id="KW-0597">Phosphoprotein</keyword>
<dbReference type="Pfam" id="PF13185">
    <property type="entry name" value="GAF_2"/>
    <property type="match status" value="1"/>
</dbReference>
<feature type="domain" description="PAS" evidence="10">
    <location>
        <begin position="288"/>
        <end position="357"/>
    </location>
</feature>
<feature type="domain" description="PAC" evidence="11">
    <location>
        <begin position="361"/>
        <end position="413"/>
    </location>
</feature>
<feature type="transmembrane region" description="Helical" evidence="7">
    <location>
        <begin position="191"/>
        <end position="213"/>
    </location>
</feature>
<dbReference type="Pfam" id="PF08447">
    <property type="entry name" value="PAS_3"/>
    <property type="match status" value="1"/>
</dbReference>
<dbReference type="InterPro" id="IPR036890">
    <property type="entry name" value="HATPase_C_sf"/>
</dbReference>
<keyword evidence="7" id="KW-0472">Membrane</keyword>
<feature type="transmembrane region" description="Helical" evidence="7">
    <location>
        <begin position="44"/>
        <end position="64"/>
    </location>
</feature>
<dbReference type="SMART" id="SM00387">
    <property type="entry name" value="HATPase_c"/>
    <property type="match status" value="1"/>
</dbReference>
<organism evidence="12 13">
    <name type="scientific">Aeoliella straminimaris</name>
    <dbReference type="NCBI Taxonomy" id="2954799"/>
    <lineage>
        <taxon>Bacteria</taxon>
        <taxon>Pseudomonadati</taxon>
        <taxon>Planctomycetota</taxon>
        <taxon>Planctomycetia</taxon>
        <taxon>Pirellulales</taxon>
        <taxon>Lacipirellulaceae</taxon>
        <taxon>Aeoliella</taxon>
    </lineage>
</organism>
<proteinExistence type="predicted"/>
<accession>A0A9X2JHW4</accession>
<evidence type="ECO:0000259" key="9">
    <source>
        <dbReference type="PROSITE" id="PS50110"/>
    </source>
</evidence>
<feature type="domain" description="PAS" evidence="10">
    <location>
        <begin position="414"/>
        <end position="484"/>
    </location>
</feature>
<evidence type="ECO:0000256" key="3">
    <source>
        <dbReference type="ARBA" id="ARBA00022553"/>
    </source>
</evidence>
<dbReference type="CDD" id="cd16922">
    <property type="entry name" value="HATPase_EvgS-ArcB-TorS-like"/>
    <property type="match status" value="1"/>
</dbReference>
<dbReference type="InterPro" id="IPR001789">
    <property type="entry name" value="Sig_transdc_resp-reg_receiver"/>
</dbReference>
<dbReference type="SMART" id="SM00388">
    <property type="entry name" value="HisKA"/>
    <property type="match status" value="1"/>
</dbReference>
<dbReference type="Pfam" id="PF00072">
    <property type="entry name" value="Response_reg"/>
    <property type="match status" value="1"/>
</dbReference>
<sequence>MAQATGWPPTIVRTAALISILGALITGIGWIFDRPRWTDWWGDDISMLFNTALCVLLCGVALLMSRWQDNPLSRRLMRICGVVVATIGGLTILEHLTGINLGIDTLLISRNWGQNAVTSNMRMGPPAATSFLLLGIAIVMTTGSPLTRRNASALTLVPLFIASLSIIGYLLDADQLYGVAKYSGIARQTGVLLAVLGIGVITSVPEFGLTAALRRQDLGGEVMRHLLPSVLMIPVMLGWARVMGQEAGLYDTAFGTSLLILLLVVLLFALLWWASSSISKQIKLTEDAHLRLAAIVANTSDAVVGKRLDGTIESWNQGATELYGYAPAEAIGNCITMLVPPNRFEEEDRIQERLRLGEKVEPYETIRWRKDGSEVYVSLTVSPILDAFGNIVGASHIARDITQRIKAEEAMRRSEAELQALADSIPQLAWMAQPDGHIFWYNHQWYEYTGTTLEDMEGWGWQSVHDPEVLPQVLEQWKSCLARGEPFEMEFPLRGVDGRFRWFLTRCRPLCDAEGNVLRWFGTNTDLEEVKQKEHALQQKTQTLELLNNVGQLLGSKLDIDELLQSVTDVATKVSQARFGAFFYNSTDDDGDSMLLYSLSGAPREAFEHFEMPRATPLFEPTFAGTEVVRSDDILADPRYGKMAPHLGMPEGHLEVRSYLAVPVKSGRGTVLGGLFFGHPEVGRFTEATERIIEGIASQAGIAIDNARMYDNLKRAAVEREELLVAERSARSDAERLNTMKDEFLATLSHELRTPLNAILGWSQILTMGEVTDEDFSEGMDAIQRNARAQNLLIEDLLDMSRIISGKIRLEVRRINVTDILSQAVETVRPAAEAKQIELVERLSASDTKIRGDAIRLQQVFWNLLSNAIKFTPREGRVEVVARQDADHLIVEVRDSGIGIPSDLLQHVFERFRQVDSSSSRAFGGLGIGLSIVKNLVEMHGGSVDVQSEGTNQGSTFTVLLPLNPTRSTAVSPDKFKLPEGDNSDDASLLAGLHVLVIDDEIDSRMLLQRLLKEYQATVDVAASAEEAFSRIDMQVPDLIVSDIGMPDMDGYEFIRRLRRRGPHEGGDVPAVALTAFARGEDRERALEAGYEDHLTKPIQTRELAATLSRLHSRA</sequence>
<dbReference type="PROSITE" id="PS50113">
    <property type="entry name" value="PAC"/>
    <property type="match status" value="2"/>
</dbReference>
<dbReference type="Gene3D" id="3.30.565.10">
    <property type="entry name" value="Histidine kinase-like ATPase, C-terminal domain"/>
    <property type="match status" value="1"/>
</dbReference>
<dbReference type="SMART" id="SM00448">
    <property type="entry name" value="REC"/>
    <property type="match status" value="1"/>
</dbReference>
<feature type="modified residue" description="4-aspartylphosphate" evidence="6">
    <location>
        <position position="1043"/>
    </location>
</feature>
<dbReference type="Pfam" id="PF13426">
    <property type="entry name" value="PAS_9"/>
    <property type="match status" value="1"/>
</dbReference>
<comment type="caution">
    <text evidence="12">The sequence shown here is derived from an EMBL/GenBank/DDBJ whole genome shotgun (WGS) entry which is preliminary data.</text>
</comment>
<dbReference type="InterPro" id="IPR003018">
    <property type="entry name" value="GAF"/>
</dbReference>
<gene>
    <name evidence="12" type="ORF">NG895_14200</name>
</gene>
<evidence type="ECO:0000256" key="1">
    <source>
        <dbReference type="ARBA" id="ARBA00000085"/>
    </source>
</evidence>
<keyword evidence="13" id="KW-1185">Reference proteome</keyword>
<dbReference type="NCBIfam" id="TIGR00229">
    <property type="entry name" value="sensory_box"/>
    <property type="match status" value="2"/>
</dbReference>
<reference evidence="12" key="1">
    <citation type="submission" date="2022-06" db="EMBL/GenBank/DDBJ databases">
        <title>Aeoliella straminimaris, a novel planctomycete from sediments.</title>
        <authorList>
            <person name="Vitorino I.R."/>
            <person name="Lage O.M."/>
        </authorList>
    </citation>
    <scope>NUCLEOTIDE SEQUENCE</scope>
    <source>
        <strain evidence="12">ICT_H6.2</strain>
    </source>
</reference>
<feature type="domain" description="PAC" evidence="11">
    <location>
        <begin position="487"/>
        <end position="539"/>
    </location>
</feature>
<dbReference type="InterPro" id="IPR000014">
    <property type="entry name" value="PAS"/>
</dbReference>
<dbReference type="CDD" id="cd00130">
    <property type="entry name" value="PAS"/>
    <property type="match status" value="2"/>
</dbReference>
<dbReference type="Gene3D" id="1.10.287.130">
    <property type="match status" value="1"/>
</dbReference>
<evidence type="ECO:0000256" key="7">
    <source>
        <dbReference type="SAM" id="Phobius"/>
    </source>
</evidence>
<keyword evidence="7" id="KW-0812">Transmembrane</keyword>
<dbReference type="SUPFAM" id="SSF52172">
    <property type="entry name" value="CheY-like"/>
    <property type="match status" value="1"/>
</dbReference>
<dbReference type="Gene3D" id="3.40.50.2300">
    <property type="match status" value="1"/>
</dbReference>
<dbReference type="InterPro" id="IPR003661">
    <property type="entry name" value="HisK_dim/P_dom"/>
</dbReference>
<dbReference type="EMBL" id="JAMXLR010000051">
    <property type="protein sequence ID" value="MCO6045058.1"/>
    <property type="molecule type" value="Genomic_DNA"/>
</dbReference>
<name>A0A9X2JHW4_9BACT</name>
<dbReference type="InterPro" id="IPR004358">
    <property type="entry name" value="Sig_transdc_His_kin-like_C"/>
</dbReference>
<dbReference type="FunFam" id="3.30.565.10:FF:000010">
    <property type="entry name" value="Sensor histidine kinase RcsC"/>
    <property type="match status" value="1"/>
</dbReference>
<dbReference type="Proteomes" id="UP001155241">
    <property type="component" value="Unassembled WGS sequence"/>
</dbReference>
<dbReference type="RefSeq" id="WP_252853171.1">
    <property type="nucleotide sequence ID" value="NZ_JAMXLR010000051.1"/>
</dbReference>
<dbReference type="SUPFAM" id="SSF47384">
    <property type="entry name" value="Homodimeric domain of signal transducing histidine kinase"/>
    <property type="match status" value="1"/>
</dbReference>
<feature type="transmembrane region" description="Helical" evidence="7">
    <location>
        <begin position="254"/>
        <end position="274"/>
    </location>
</feature>
<feature type="transmembrane region" description="Helical" evidence="7">
    <location>
        <begin position="123"/>
        <end position="141"/>
    </location>
</feature>
<dbReference type="SMART" id="SM00091">
    <property type="entry name" value="PAS"/>
    <property type="match status" value="2"/>
</dbReference>
<dbReference type="AlphaFoldDB" id="A0A9X2JHW4"/>
<evidence type="ECO:0000259" key="8">
    <source>
        <dbReference type="PROSITE" id="PS50109"/>
    </source>
</evidence>
<dbReference type="SMART" id="SM00065">
    <property type="entry name" value="GAF"/>
    <property type="match status" value="1"/>
</dbReference>
<dbReference type="PROSITE" id="PS50109">
    <property type="entry name" value="HIS_KIN"/>
    <property type="match status" value="1"/>
</dbReference>
<feature type="transmembrane region" description="Helical" evidence="7">
    <location>
        <begin position="153"/>
        <end position="171"/>
    </location>
</feature>
<evidence type="ECO:0000313" key="13">
    <source>
        <dbReference type="Proteomes" id="UP001155241"/>
    </source>
</evidence>
<dbReference type="SUPFAM" id="SSF55874">
    <property type="entry name" value="ATPase domain of HSP90 chaperone/DNA topoisomerase II/histidine kinase"/>
    <property type="match status" value="1"/>
</dbReference>
<dbReference type="InterPro" id="IPR005467">
    <property type="entry name" value="His_kinase_dom"/>
</dbReference>
<dbReference type="PANTHER" id="PTHR43547">
    <property type="entry name" value="TWO-COMPONENT HISTIDINE KINASE"/>
    <property type="match status" value="1"/>
</dbReference>
<evidence type="ECO:0000256" key="4">
    <source>
        <dbReference type="ARBA" id="ARBA00022679"/>
    </source>
</evidence>
<dbReference type="CDD" id="cd17580">
    <property type="entry name" value="REC_2_DhkD-like"/>
    <property type="match status" value="1"/>
</dbReference>
<feature type="domain" description="Response regulatory" evidence="9">
    <location>
        <begin position="994"/>
        <end position="1112"/>
    </location>
</feature>
<dbReference type="InterPro" id="IPR000700">
    <property type="entry name" value="PAS-assoc_C"/>
</dbReference>
<feature type="domain" description="Histidine kinase" evidence="8">
    <location>
        <begin position="747"/>
        <end position="965"/>
    </location>
</feature>
<dbReference type="PROSITE" id="PS50112">
    <property type="entry name" value="PAS"/>
    <property type="match status" value="2"/>
</dbReference>
<keyword evidence="5" id="KW-0418">Kinase</keyword>
<evidence type="ECO:0000259" key="11">
    <source>
        <dbReference type="PROSITE" id="PS50113"/>
    </source>
</evidence>
<dbReference type="PRINTS" id="PR00344">
    <property type="entry name" value="BCTRLSENSOR"/>
</dbReference>
<dbReference type="InterPro" id="IPR011006">
    <property type="entry name" value="CheY-like_superfamily"/>
</dbReference>
<keyword evidence="7" id="KW-1133">Transmembrane helix</keyword>
<dbReference type="PANTHER" id="PTHR43547:SF2">
    <property type="entry name" value="HYBRID SIGNAL TRANSDUCTION HISTIDINE KINASE C"/>
    <property type="match status" value="1"/>
</dbReference>
<dbReference type="InterPro" id="IPR003594">
    <property type="entry name" value="HATPase_dom"/>
</dbReference>
<dbReference type="PROSITE" id="PS50110">
    <property type="entry name" value="RESPONSE_REGULATORY"/>
    <property type="match status" value="1"/>
</dbReference>
<evidence type="ECO:0000256" key="2">
    <source>
        <dbReference type="ARBA" id="ARBA00012438"/>
    </source>
</evidence>
<feature type="transmembrane region" description="Helical" evidence="7">
    <location>
        <begin position="12"/>
        <end position="32"/>
    </location>
</feature>
<evidence type="ECO:0000256" key="5">
    <source>
        <dbReference type="ARBA" id="ARBA00022777"/>
    </source>
</evidence>
<protein>
    <recommendedName>
        <fullName evidence="2">histidine kinase</fullName>
        <ecNumber evidence="2">2.7.13.3</ecNumber>
    </recommendedName>
</protein>
<dbReference type="InterPro" id="IPR001610">
    <property type="entry name" value="PAC"/>
</dbReference>
<dbReference type="InterPro" id="IPR013655">
    <property type="entry name" value="PAS_fold_3"/>
</dbReference>
<dbReference type="GO" id="GO:0000155">
    <property type="term" value="F:phosphorelay sensor kinase activity"/>
    <property type="evidence" value="ECO:0007669"/>
    <property type="project" value="InterPro"/>
</dbReference>
<dbReference type="InterPro" id="IPR036097">
    <property type="entry name" value="HisK_dim/P_sf"/>
</dbReference>
<dbReference type="Pfam" id="PF02518">
    <property type="entry name" value="HATPase_c"/>
    <property type="match status" value="1"/>
</dbReference>